<reference evidence="2" key="1">
    <citation type="submission" date="2023-08" db="EMBL/GenBank/DDBJ databases">
        <authorList>
            <person name="Alioto T."/>
            <person name="Alioto T."/>
            <person name="Gomez Garrido J."/>
        </authorList>
    </citation>
    <scope>NUCLEOTIDE SEQUENCE</scope>
</reference>
<keyword evidence="1" id="KW-1133">Transmembrane helix</keyword>
<dbReference type="AlphaFoldDB" id="A0AA36C0C8"/>
<keyword evidence="1" id="KW-0812">Transmembrane</keyword>
<keyword evidence="3" id="KW-1185">Reference proteome</keyword>
<name>A0AA36C0C8_OCTVU</name>
<proteinExistence type="predicted"/>
<feature type="transmembrane region" description="Helical" evidence="1">
    <location>
        <begin position="41"/>
        <end position="59"/>
    </location>
</feature>
<protein>
    <submittedName>
        <fullName evidence="2">Uncharacterized protein</fullName>
    </submittedName>
</protein>
<evidence type="ECO:0000313" key="2">
    <source>
        <dbReference type="EMBL" id="CAI9743986.1"/>
    </source>
</evidence>
<sequence length="75" mass="8625">MIEQTQSFTDRIGICHILARKRPKCLYTSQTCLNSIGWNHIIVHEFPLIVLLITFLALCDCSHSHTHSRGEMFVV</sequence>
<dbReference type="EMBL" id="OX597842">
    <property type="protein sequence ID" value="CAI9743986.1"/>
    <property type="molecule type" value="Genomic_DNA"/>
</dbReference>
<dbReference type="Proteomes" id="UP001162480">
    <property type="component" value="Chromosome 29"/>
</dbReference>
<evidence type="ECO:0000256" key="1">
    <source>
        <dbReference type="SAM" id="Phobius"/>
    </source>
</evidence>
<organism evidence="2 3">
    <name type="scientific">Octopus vulgaris</name>
    <name type="common">Common octopus</name>
    <dbReference type="NCBI Taxonomy" id="6645"/>
    <lineage>
        <taxon>Eukaryota</taxon>
        <taxon>Metazoa</taxon>
        <taxon>Spiralia</taxon>
        <taxon>Lophotrochozoa</taxon>
        <taxon>Mollusca</taxon>
        <taxon>Cephalopoda</taxon>
        <taxon>Coleoidea</taxon>
        <taxon>Octopodiformes</taxon>
        <taxon>Octopoda</taxon>
        <taxon>Incirrata</taxon>
        <taxon>Octopodidae</taxon>
        <taxon>Octopus</taxon>
    </lineage>
</organism>
<evidence type="ECO:0000313" key="3">
    <source>
        <dbReference type="Proteomes" id="UP001162480"/>
    </source>
</evidence>
<keyword evidence="1" id="KW-0472">Membrane</keyword>
<accession>A0AA36C0C8</accession>
<gene>
    <name evidence="2" type="ORF">OCTVUL_1B015868</name>
</gene>